<evidence type="ECO:0000313" key="3">
    <source>
        <dbReference type="Proteomes" id="UP000587527"/>
    </source>
</evidence>
<proteinExistence type="predicted"/>
<gene>
    <name evidence="2" type="ORF">F4553_008034</name>
</gene>
<dbReference type="EMBL" id="JACHMN010000003">
    <property type="protein sequence ID" value="MBB5874600.1"/>
    <property type="molecule type" value="Genomic_DNA"/>
</dbReference>
<reference evidence="2 3" key="1">
    <citation type="submission" date="2020-08" db="EMBL/GenBank/DDBJ databases">
        <title>Sequencing the genomes of 1000 actinobacteria strains.</title>
        <authorList>
            <person name="Klenk H.-P."/>
        </authorList>
    </citation>
    <scope>NUCLEOTIDE SEQUENCE [LARGE SCALE GENOMIC DNA]</scope>
    <source>
        <strain evidence="2 3">DSM 45362</strain>
    </source>
</reference>
<sequence length="210" mass="23158">MPGHVFISYSHASDADYVLRLADHLAKAGVRVWFDNEIIAGDRWQSVIQAQVVDCAAMIVLMSPQAANSVWVQRELLLAEAEGKPILPLLRSGKPLFRLAELHHEDVTTGRMPSEGFLARLRTHQPPPRVQAVSAVTFTEKSLLMIRHAEVLKATLAGDFAEAVRLCLEVVTDRARIMGADHPDTLDSRHNLALNVGAGGDRAEAVRLYR</sequence>
<dbReference type="SMART" id="SM00255">
    <property type="entry name" value="TIR"/>
    <property type="match status" value="1"/>
</dbReference>
<dbReference type="InterPro" id="IPR011990">
    <property type="entry name" value="TPR-like_helical_dom_sf"/>
</dbReference>
<dbReference type="RefSeq" id="WP_184846841.1">
    <property type="nucleotide sequence ID" value="NZ_JACHMN010000003.1"/>
</dbReference>
<dbReference type="Gene3D" id="1.25.40.10">
    <property type="entry name" value="Tetratricopeptide repeat domain"/>
    <property type="match status" value="1"/>
</dbReference>
<comment type="caution">
    <text evidence="2">The sequence shown here is derived from an EMBL/GenBank/DDBJ whole genome shotgun (WGS) entry which is preliminary data.</text>
</comment>
<dbReference type="PROSITE" id="PS50104">
    <property type="entry name" value="TIR"/>
    <property type="match status" value="1"/>
</dbReference>
<dbReference type="AlphaFoldDB" id="A0A841C6P1"/>
<evidence type="ECO:0000259" key="1">
    <source>
        <dbReference type="PROSITE" id="PS50104"/>
    </source>
</evidence>
<accession>A0A841C6P1</accession>
<dbReference type="InterPro" id="IPR000157">
    <property type="entry name" value="TIR_dom"/>
</dbReference>
<dbReference type="Pfam" id="PF13424">
    <property type="entry name" value="TPR_12"/>
    <property type="match status" value="1"/>
</dbReference>
<organism evidence="2 3">
    <name type="scientific">Allocatelliglobosispora scoriae</name>
    <dbReference type="NCBI Taxonomy" id="643052"/>
    <lineage>
        <taxon>Bacteria</taxon>
        <taxon>Bacillati</taxon>
        <taxon>Actinomycetota</taxon>
        <taxon>Actinomycetes</taxon>
        <taxon>Micromonosporales</taxon>
        <taxon>Micromonosporaceae</taxon>
        <taxon>Allocatelliglobosispora</taxon>
    </lineage>
</organism>
<protein>
    <recommendedName>
        <fullName evidence="1">TIR domain-containing protein</fullName>
    </recommendedName>
</protein>
<dbReference type="GO" id="GO:0007165">
    <property type="term" value="P:signal transduction"/>
    <property type="evidence" value="ECO:0007669"/>
    <property type="project" value="InterPro"/>
</dbReference>
<dbReference type="Pfam" id="PF13676">
    <property type="entry name" value="TIR_2"/>
    <property type="match status" value="1"/>
</dbReference>
<dbReference type="InterPro" id="IPR035897">
    <property type="entry name" value="Toll_tir_struct_dom_sf"/>
</dbReference>
<name>A0A841C6P1_9ACTN</name>
<dbReference type="SUPFAM" id="SSF52200">
    <property type="entry name" value="Toll/Interleukin receptor TIR domain"/>
    <property type="match status" value="1"/>
</dbReference>
<keyword evidence="3" id="KW-1185">Reference proteome</keyword>
<evidence type="ECO:0000313" key="2">
    <source>
        <dbReference type="EMBL" id="MBB5874600.1"/>
    </source>
</evidence>
<dbReference type="Gene3D" id="3.40.50.10140">
    <property type="entry name" value="Toll/interleukin-1 receptor homology (TIR) domain"/>
    <property type="match status" value="1"/>
</dbReference>
<dbReference type="Proteomes" id="UP000587527">
    <property type="component" value="Unassembled WGS sequence"/>
</dbReference>
<feature type="domain" description="TIR" evidence="1">
    <location>
        <begin position="1"/>
        <end position="125"/>
    </location>
</feature>